<gene>
    <name evidence="2" type="ORF">FGO68_gene2539</name>
</gene>
<organism evidence="2 3">
    <name type="scientific">Halteria grandinella</name>
    <dbReference type="NCBI Taxonomy" id="5974"/>
    <lineage>
        <taxon>Eukaryota</taxon>
        <taxon>Sar</taxon>
        <taxon>Alveolata</taxon>
        <taxon>Ciliophora</taxon>
        <taxon>Intramacronucleata</taxon>
        <taxon>Spirotrichea</taxon>
        <taxon>Stichotrichia</taxon>
        <taxon>Sporadotrichida</taxon>
        <taxon>Halteriidae</taxon>
        <taxon>Halteria</taxon>
    </lineage>
</organism>
<feature type="transmembrane region" description="Helical" evidence="1">
    <location>
        <begin position="177"/>
        <end position="202"/>
    </location>
</feature>
<keyword evidence="1" id="KW-0812">Transmembrane</keyword>
<dbReference type="AlphaFoldDB" id="A0A8J8NVJ8"/>
<accession>A0A8J8NVJ8</accession>
<proteinExistence type="predicted"/>
<feature type="transmembrane region" description="Helical" evidence="1">
    <location>
        <begin position="7"/>
        <end position="28"/>
    </location>
</feature>
<evidence type="ECO:0000313" key="3">
    <source>
        <dbReference type="Proteomes" id="UP000785679"/>
    </source>
</evidence>
<keyword evidence="3" id="KW-1185">Reference proteome</keyword>
<feature type="transmembrane region" description="Helical" evidence="1">
    <location>
        <begin position="214"/>
        <end position="232"/>
    </location>
</feature>
<evidence type="ECO:0000256" key="1">
    <source>
        <dbReference type="SAM" id="Phobius"/>
    </source>
</evidence>
<dbReference type="Proteomes" id="UP000785679">
    <property type="component" value="Unassembled WGS sequence"/>
</dbReference>
<evidence type="ECO:0000313" key="2">
    <source>
        <dbReference type="EMBL" id="TNV81913.1"/>
    </source>
</evidence>
<feature type="transmembrane region" description="Helical" evidence="1">
    <location>
        <begin position="48"/>
        <end position="71"/>
    </location>
</feature>
<sequence>MKSTLIVATYLIIMETLPISMDFLSYFSKPLLTVATEVNPELFRYYSLIVGALHTWDYSTDLVLFILSILLDMPLLNKMSLFYYLGSQEGKGIFGIFNRGHPIIKQIVFTQDGGMTKEILIIIYYTLEFFLQVLETCSDVLNIVLSPVLVLVNRTSAATMLTANGGSTSIIAKWLDFLTFFGQVSSILQALSASVVLAYIFLQNSLFSYPFDRSVMNLITALFSFTIPEILGQTMAVKSAIRFYESMVV</sequence>
<dbReference type="EMBL" id="RRYP01005576">
    <property type="protein sequence ID" value="TNV81913.1"/>
    <property type="molecule type" value="Genomic_DNA"/>
</dbReference>
<keyword evidence="1" id="KW-0472">Membrane</keyword>
<comment type="caution">
    <text evidence="2">The sequence shown here is derived from an EMBL/GenBank/DDBJ whole genome shotgun (WGS) entry which is preliminary data.</text>
</comment>
<protein>
    <submittedName>
        <fullName evidence="2">Uncharacterized protein</fullName>
    </submittedName>
</protein>
<reference evidence="2" key="1">
    <citation type="submission" date="2019-06" db="EMBL/GenBank/DDBJ databases">
        <authorList>
            <person name="Zheng W."/>
        </authorList>
    </citation>
    <scope>NUCLEOTIDE SEQUENCE</scope>
    <source>
        <strain evidence="2">QDHG01</strain>
    </source>
</reference>
<name>A0A8J8NVJ8_HALGN</name>
<keyword evidence="1" id="KW-1133">Transmembrane helix</keyword>